<organism evidence="1 2">
    <name type="scientific">Citrullus colocynthis</name>
    <name type="common">colocynth</name>
    <dbReference type="NCBI Taxonomy" id="252529"/>
    <lineage>
        <taxon>Eukaryota</taxon>
        <taxon>Viridiplantae</taxon>
        <taxon>Streptophyta</taxon>
        <taxon>Embryophyta</taxon>
        <taxon>Tracheophyta</taxon>
        <taxon>Spermatophyta</taxon>
        <taxon>Magnoliopsida</taxon>
        <taxon>eudicotyledons</taxon>
        <taxon>Gunneridae</taxon>
        <taxon>Pentapetalae</taxon>
        <taxon>rosids</taxon>
        <taxon>fabids</taxon>
        <taxon>Cucurbitales</taxon>
        <taxon>Cucurbitaceae</taxon>
        <taxon>Benincaseae</taxon>
        <taxon>Citrullus</taxon>
    </lineage>
</organism>
<protein>
    <submittedName>
        <fullName evidence="1">Uncharacterized protein</fullName>
    </submittedName>
</protein>
<name>A0ABP0YWS1_9ROSI</name>
<accession>A0ABP0YWS1</accession>
<keyword evidence="2" id="KW-1185">Reference proteome</keyword>
<sequence length="106" mass="11866">MFINRFLVDIFIQLYINRICFLSNIYPGNADHQSSIGRSTFPAPSVPSSRAQMASINGVYKLKETLDLTPPFNDSSFSFFSSSFFICPFPSLRQHPPQICPIAAAI</sequence>
<evidence type="ECO:0000313" key="1">
    <source>
        <dbReference type="EMBL" id="CAK9324989.1"/>
    </source>
</evidence>
<dbReference type="Proteomes" id="UP001642487">
    <property type="component" value="Chromosome 6"/>
</dbReference>
<dbReference type="EMBL" id="OZ021740">
    <property type="protein sequence ID" value="CAK9324989.1"/>
    <property type="molecule type" value="Genomic_DNA"/>
</dbReference>
<proteinExistence type="predicted"/>
<evidence type="ECO:0000313" key="2">
    <source>
        <dbReference type="Proteomes" id="UP001642487"/>
    </source>
</evidence>
<gene>
    <name evidence="1" type="ORF">CITCOLO1_LOCUS17241</name>
</gene>
<reference evidence="1 2" key="1">
    <citation type="submission" date="2024-03" db="EMBL/GenBank/DDBJ databases">
        <authorList>
            <person name="Gkanogiannis A."/>
            <person name="Becerra Lopez-Lavalle L."/>
        </authorList>
    </citation>
    <scope>NUCLEOTIDE SEQUENCE [LARGE SCALE GENOMIC DNA]</scope>
</reference>